<feature type="compositionally biased region" description="Polar residues" evidence="1">
    <location>
        <begin position="1"/>
        <end position="10"/>
    </location>
</feature>
<proteinExistence type="predicted"/>
<reference evidence="2 3" key="1">
    <citation type="submission" date="2017-03" db="EMBL/GenBank/DDBJ databases">
        <title>Genome sequence of Paracoccus contaminans isolated from a water microcosm.</title>
        <authorList>
            <person name="Aurass P."/>
            <person name="Karste S."/>
            <person name="Trost E."/>
            <person name="Glaeser S.P."/>
            <person name="Kaempfer P."/>
            <person name="Flieger A."/>
        </authorList>
    </citation>
    <scope>NUCLEOTIDE SEQUENCE [LARGE SCALE GENOMIC DNA]</scope>
    <source>
        <strain evidence="3">RKI 16-01929T\LMG 29738T\CCM 8701T\CIP 111112T</strain>
    </source>
</reference>
<name>A0A1W6D020_9RHOB</name>
<feature type="region of interest" description="Disordered" evidence="1">
    <location>
        <begin position="1"/>
        <end position="37"/>
    </location>
</feature>
<sequence>MSRASMQTQVRGAPAAQAAPPGAAQAGAAAPPAQDAAPRRRVAAQALAAASVRLTIANRRAGWAALGVTAQGRAAGRMACRLEPLAGLDTLNPALVPILDPDRGERVIAAAAAALAGLALLRCIAAQERALADRLVSAEARGFALRHPQLALGDPGGDLAAALSRARGLAAAAWRARLPAALAAESPDHPAPIGQWASPADPSLPGTRARTAPAGGTVAGRGAAQPAPALPTRRGGGHLPLARQAAAAIRALRGRRAVVLPLAPGALSPADRPARAIALALAEIGPEAQGAA</sequence>
<dbReference type="KEGG" id="pcon:B0A89_13180"/>
<keyword evidence="3" id="KW-1185">Reference proteome</keyword>
<gene>
    <name evidence="2" type="ORF">B0A89_13180</name>
</gene>
<evidence type="ECO:0000313" key="3">
    <source>
        <dbReference type="Proteomes" id="UP000193017"/>
    </source>
</evidence>
<feature type="compositionally biased region" description="Low complexity" evidence="1">
    <location>
        <begin position="11"/>
        <end position="36"/>
    </location>
</feature>
<organism evidence="2 3">
    <name type="scientific">Paracoccus contaminans</name>
    <dbReference type="NCBI Taxonomy" id="1945662"/>
    <lineage>
        <taxon>Bacteria</taxon>
        <taxon>Pseudomonadati</taxon>
        <taxon>Pseudomonadota</taxon>
        <taxon>Alphaproteobacteria</taxon>
        <taxon>Rhodobacterales</taxon>
        <taxon>Paracoccaceae</taxon>
        <taxon>Paracoccus</taxon>
    </lineage>
</organism>
<dbReference type="STRING" id="1945662.B0A89_13180"/>
<dbReference type="AlphaFoldDB" id="A0A1W6D020"/>
<dbReference type="RefSeq" id="WP_169712173.1">
    <property type="nucleotide sequence ID" value="NZ_CP020612.1"/>
</dbReference>
<feature type="region of interest" description="Disordered" evidence="1">
    <location>
        <begin position="197"/>
        <end position="238"/>
    </location>
</feature>
<dbReference type="EMBL" id="CP020612">
    <property type="protein sequence ID" value="ARJ70448.1"/>
    <property type="molecule type" value="Genomic_DNA"/>
</dbReference>
<evidence type="ECO:0000256" key="1">
    <source>
        <dbReference type="SAM" id="MobiDB-lite"/>
    </source>
</evidence>
<accession>A0A1W6D020</accession>
<evidence type="ECO:0000313" key="2">
    <source>
        <dbReference type="EMBL" id="ARJ70448.1"/>
    </source>
</evidence>
<protein>
    <submittedName>
        <fullName evidence="2">Uncharacterized protein</fullName>
    </submittedName>
</protein>
<dbReference type="Proteomes" id="UP000193017">
    <property type="component" value="Chromosome"/>
</dbReference>